<dbReference type="PANTHER" id="PTHR30007:SF0">
    <property type="entry name" value="TRANSPOSASE"/>
    <property type="match status" value="1"/>
</dbReference>
<evidence type="ECO:0000313" key="3">
    <source>
        <dbReference type="EMBL" id="RTI06599.1"/>
    </source>
</evidence>
<accession>A0A430S8P2</accession>
<feature type="region of interest" description="Disordered" evidence="1">
    <location>
        <begin position="1"/>
        <end position="55"/>
    </location>
</feature>
<gene>
    <name evidence="3" type="ORF">CSW25_07890</name>
    <name evidence="2" type="ORF">CSW33_06625</name>
</gene>
<dbReference type="EMBL" id="PEMD01000203">
    <property type="protein sequence ID" value="RTH32093.1"/>
    <property type="molecule type" value="Genomic_DNA"/>
</dbReference>
<dbReference type="AlphaFoldDB" id="A0A430S8P2"/>
<dbReference type="PANTHER" id="PTHR30007">
    <property type="entry name" value="PHP DOMAIN PROTEIN"/>
    <property type="match status" value="1"/>
</dbReference>
<reference evidence="4 5" key="2">
    <citation type="journal article" date="2019" name="Extremophiles">
        <title>Biogeography of thermophiles and predominance of Thermus scotoductus in domestic water heaters.</title>
        <authorList>
            <person name="Wilpiszeski R.L."/>
            <person name="Zhang Z."/>
            <person name="House C.H."/>
        </authorList>
    </citation>
    <scope>NUCLEOTIDE SEQUENCE [LARGE SCALE GENOMIC DNA]</scope>
    <source>
        <strain evidence="3 5">12_S12</strain>
        <strain evidence="2 4">20_S20</strain>
    </source>
</reference>
<name>A0A430S8P2_THESC</name>
<proteinExistence type="predicted"/>
<organism evidence="2 4">
    <name type="scientific">Thermus scotoductus</name>
    <dbReference type="NCBI Taxonomy" id="37636"/>
    <lineage>
        <taxon>Bacteria</taxon>
        <taxon>Thermotogati</taxon>
        <taxon>Deinococcota</taxon>
        <taxon>Deinococci</taxon>
        <taxon>Thermales</taxon>
        <taxon>Thermaceae</taxon>
        <taxon>Thermus</taxon>
    </lineage>
</organism>
<feature type="compositionally biased region" description="Basic and acidic residues" evidence="1">
    <location>
        <begin position="38"/>
        <end position="50"/>
    </location>
</feature>
<dbReference type="Proteomes" id="UP000286928">
    <property type="component" value="Unassembled WGS sequence"/>
</dbReference>
<evidence type="ECO:0000313" key="5">
    <source>
        <dbReference type="Proteomes" id="UP000287962"/>
    </source>
</evidence>
<evidence type="ECO:0008006" key="6">
    <source>
        <dbReference type="Google" id="ProtNLM"/>
    </source>
</evidence>
<evidence type="ECO:0000313" key="4">
    <source>
        <dbReference type="Proteomes" id="UP000286928"/>
    </source>
</evidence>
<comment type="caution">
    <text evidence="2">The sequence shown here is derived from an EMBL/GenBank/DDBJ whole genome shotgun (WGS) entry which is preliminary data.</text>
</comment>
<dbReference type="Proteomes" id="UP000287962">
    <property type="component" value="Unassembled WGS sequence"/>
</dbReference>
<evidence type="ECO:0000313" key="2">
    <source>
        <dbReference type="EMBL" id="RTH32093.1"/>
    </source>
</evidence>
<protein>
    <recommendedName>
        <fullName evidence="6">Transposase</fullName>
    </recommendedName>
</protein>
<keyword evidence="5" id="KW-1185">Reference proteome</keyword>
<sequence>MLPQRPLGRRVGLAGTLDPRPQARRQTRQGAAASPLGEHFEERDRQRHPEGVPLKGKHATFWKTASSGGPCPVTPQAYVPDLPHWSTVYPYFRKWQKEGVWEKVAQALVRRDREREGRYASPSASVMDSQSVVTGIARILQTGKRGAPWTRRGEGHGLSP</sequence>
<reference evidence="3" key="1">
    <citation type="submission" date="2017-10" db="EMBL/GenBank/DDBJ databases">
        <authorList>
            <person name="Wilpiszeski R.L."/>
            <person name="Zhidan Z."/>
            <person name="House C.H."/>
        </authorList>
    </citation>
    <scope>NUCLEOTIDE SEQUENCE</scope>
    <source>
        <strain evidence="3">12_S12</strain>
    </source>
</reference>
<dbReference type="EMBL" id="PEML01000264">
    <property type="protein sequence ID" value="RTI06599.1"/>
    <property type="molecule type" value="Genomic_DNA"/>
</dbReference>
<evidence type="ECO:0000256" key="1">
    <source>
        <dbReference type="SAM" id="MobiDB-lite"/>
    </source>
</evidence>